<feature type="transmembrane region" description="Helical" evidence="1">
    <location>
        <begin position="149"/>
        <end position="170"/>
    </location>
</feature>
<organism evidence="2 3">
    <name type="scientific">Virgibacillus profundi</name>
    <dbReference type="NCBI Taxonomy" id="2024555"/>
    <lineage>
        <taxon>Bacteria</taxon>
        <taxon>Bacillati</taxon>
        <taxon>Bacillota</taxon>
        <taxon>Bacilli</taxon>
        <taxon>Bacillales</taxon>
        <taxon>Bacillaceae</taxon>
        <taxon>Virgibacillus</taxon>
    </lineage>
</organism>
<sequence>MMKKVFRPFWSYDIEKTEDWLTSMALQGYHLVKINMLTRYFYFEEGISKEVIYSVGYDKTYHTLPSALVNEGWQEMFTHKNWNIIANEKPVDEIKFEPIREGIVNRNRKIMYLFGGILIYLIFSSLIPIVISTAFLFTPDSSVTIVGSPMWIVTITVGIVLWTLCIYSILKLYKTNKELEINTYIKTGKTSPNRREEKRLKKSADVIVKRRFGWMYSPDKLEKWLEGMEEQGYNLYRINRLGTTFFFRKVSARKVSYFADYQNNTNQGYFDMHQEAGWKLMYTSKAPLSKWSIWAQAYEEGDQSPELYTDRLHMLKHARRVAITHISLFVPVIILYILIISLNIHAIFRVGMDKIMWMTFIIYGIVIIEFSIFVIKSWLYYRRTKRNFQYS</sequence>
<dbReference type="Proteomes" id="UP000218887">
    <property type="component" value="Unassembled WGS sequence"/>
</dbReference>
<dbReference type="RefSeq" id="WP_095656878.1">
    <property type="nucleotide sequence ID" value="NZ_NPOA01000014.1"/>
</dbReference>
<dbReference type="InterPro" id="IPR021359">
    <property type="entry name" value="DUF2812"/>
</dbReference>
<evidence type="ECO:0008006" key="4">
    <source>
        <dbReference type="Google" id="ProtNLM"/>
    </source>
</evidence>
<accession>A0A2A2IAN6</accession>
<feature type="transmembrane region" description="Helical" evidence="1">
    <location>
        <begin position="360"/>
        <end position="381"/>
    </location>
</feature>
<name>A0A2A2IAN6_9BACI</name>
<proteinExistence type="predicted"/>
<reference evidence="2 3" key="1">
    <citation type="submission" date="2017-08" db="EMBL/GenBank/DDBJ databases">
        <title>Virgibacillus indicus sp. nov. and Virgibacillus profoundi sp. nov, two moderately halophilic bacteria isolated from marine sediment by using the Microfluidic Streak Plate.</title>
        <authorList>
            <person name="Xu B."/>
            <person name="Hu B."/>
            <person name="Wang J."/>
            <person name="Zhu Y."/>
            <person name="Huang L."/>
            <person name="Du W."/>
            <person name="Huang Y."/>
        </authorList>
    </citation>
    <scope>NUCLEOTIDE SEQUENCE [LARGE SCALE GENOMIC DNA]</scope>
    <source>
        <strain evidence="2 3">IO3-P3-H5</strain>
    </source>
</reference>
<feature type="transmembrane region" description="Helical" evidence="1">
    <location>
        <begin position="321"/>
        <end position="348"/>
    </location>
</feature>
<evidence type="ECO:0000313" key="2">
    <source>
        <dbReference type="EMBL" id="PAV28205.1"/>
    </source>
</evidence>
<feature type="transmembrane region" description="Helical" evidence="1">
    <location>
        <begin position="110"/>
        <end position="137"/>
    </location>
</feature>
<dbReference type="Pfam" id="PF11193">
    <property type="entry name" value="DUF2812"/>
    <property type="match status" value="2"/>
</dbReference>
<evidence type="ECO:0000256" key="1">
    <source>
        <dbReference type="SAM" id="Phobius"/>
    </source>
</evidence>
<dbReference type="AlphaFoldDB" id="A0A2A2IAN6"/>
<dbReference type="OrthoDB" id="8230517at2"/>
<protein>
    <recommendedName>
        <fullName evidence="4">DUF2812 domain-containing protein</fullName>
    </recommendedName>
</protein>
<dbReference type="EMBL" id="NPOA01000014">
    <property type="protein sequence ID" value="PAV28205.1"/>
    <property type="molecule type" value="Genomic_DNA"/>
</dbReference>
<keyword evidence="1" id="KW-0472">Membrane</keyword>
<comment type="caution">
    <text evidence="2">The sequence shown here is derived from an EMBL/GenBank/DDBJ whole genome shotgun (WGS) entry which is preliminary data.</text>
</comment>
<evidence type="ECO:0000313" key="3">
    <source>
        <dbReference type="Proteomes" id="UP000218887"/>
    </source>
</evidence>
<keyword evidence="1" id="KW-1133">Transmembrane helix</keyword>
<keyword evidence="3" id="KW-1185">Reference proteome</keyword>
<gene>
    <name evidence="2" type="ORF">CIL05_17725</name>
</gene>
<keyword evidence="1" id="KW-0812">Transmembrane</keyword>